<evidence type="ECO:0008006" key="3">
    <source>
        <dbReference type="Google" id="ProtNLM"/>
    </source>
</evidence>
<reference evidence="2" key="1">
    <citation type="journal article" date="2018" name="Nat. Plants">
        <title>Whole-genome landscape of Medicago truncatula symbiotic genes.</title>
        <authorList>
            <person name="Pecrix Y."/>
            <person name="Gamas P."/>
            <person name="Carrere S."/>
        </authorList>
    </citation>
    <scope>NUCLEOTIDE SEQUENCE</scope>
    <source>
        <tissue evidence="2">Leaves</tissue>
    </source>
</reference>
<evidence type="ECO:0000256" key="1">
    <source>
        <dbReference type="SAM" id="Phobius"/>
    </source>
</evidence>
<gene>
    <name evidence="2" type="ORF">MtrunA17_Chr7g0224711</name>
</gene>
<dbReference type="EMBL" id="PSQE01000007">
    <property type="protein sequence ID" value="RHN44928.1"/>
    <property type="molecule type" value="Genomic_DNA"/>
</dbReference>
<sequence length="48" mass="5328">MARDGIVLSAVLLCGCYEGIFGMILLKEKRCLCFLNWACQVEHPVLNG</sequence>
<keyword evidence="1" id="KW-1133">Transmembrane helix</keyword>
<dbReference type="PROSITE" id="PS51257">
    <property type="entry name" value="PROKAR_LIPOPROTEIN"/>
    <property type="match status" value="1"/>
</dbReference>
<keyword evidence="1" id="KW-0812">Transmembrane</keyword>
<comment type="caution">
    <text evidence="2">The sequence shown here is derived from an EMBL/GenBank/DDBJ whole genome shotgun (WGS) entry which is preliminary data.</text>
</comment>
<name>A0A396GWV2_MEDTR</name>
<evidence type="ECO:0000313" key="2">
    <source>
        <dbReference type="EMBL" id="RHN44928.1"/>
    </source>
</evidence>
<organism evidence="2">
    <name type="scientific">Medicago truncatula</name>
    <name type="common">Barrel medic</name>
    <name type="synonym">Medicago tribuloides</name>
    <dbReference type="NCBI Taxonomy" id="3880"/>
    <lineage>
        <taxon>Eukaryota</taxon>
        <taxon>Viridiplantae</taxon>
        <taxon>Streptophyta</taxon>
        <taxon>Embryophyta</taxon>
        <taxon>Tracheophyta</taxon>
        <taxon>Spermatophyta</taxon>
        <taxon>Magnoliopsida</taxon>
        <taxon>eudicotyledons</taxon>
        <taxon>Gunneridae</taxon>
        <taxon>Pentapetalae</taxon>
        <taxon>rosids</taxon>
        <taxon>fabids</taxon>
        <taxon>Fabales</taxon>
        <taxon>Fabaceae</taxon>
        <taxon>Papilionoideae</taxon>
        <taxon>50 kb inversion clade</taxon>
        <taxon>NPAAA clade</taxon>
        <taxon>Hologalegina</taxon>
        <taxon>IRL clade</taxon>
        <taxon>Trifolieae</taxon>
        <taxon>Medicago</taxon>
    </lineage>
</organism>
<accession>A0A396GWV2</accession>
<feature type="transmembrane region" description="Helical" evidence="1">
    <location>
        <begin position="6"/>
        <end position="26"/>
    </location>
</feature>
<dbReference type="Gramene" id="rna39108">
    <property type="protein sequence ID" value="RHN44928.1"/>
    <property type="gene ID" value="gene39108"/>
</dbReference>
<dbReference type="AlphaFoldDB" id="A0A396GWV2"/>
<proteinExistence type="predicted"/>
<dbReference type="Proteomes" id="UP000265566">
    <property type="component" value="Chromosome 7"/>
</dbReference>
<protein>
    <recommendedName>
        <fullName evidence="3">Transmembrane protein</fullName>
    </recommendedName>
</protein>
<keyword evidence="1" id="KW-0472">Membrane</keyword>